<dbReference type="InterPro" id="IPR050621">
    <property type="entry name" value="Tudor_domain_containing"/>
</dbReference>
<keyword evidence="1" id="KW-0694">RNA-binding</keyword>
<dbReference type="GeneTree" id="ENSGT00390000001360"/>
<dbReference type="AlphaFoldDB" id="A0A8D0G3B7"/>
<dbReference type="SMART" id="SM00322">
    <property type="entry name" value="KH"/>
    <property type="match status" value="1"/>
</dbReference>
<reference evidence="4" key="2">
    <citation type="submission" date="2025-09" db="UniProtKB">
        <authorList>
            <consortium name="Ensembl"/>
        </authorList>
    </citation>
    <scope>IDENTIFICATION</scope>
</reference>
<dbReference type="SUPFAM" id="SSF54791">
    <property type="entry name" value="Eukaryotic type KH-domain (KH-domain type I)"/>
    <property type="match status" value="1"/>
</dbReference>
<evidence type="ECO:0000313" key="4">
    <source>
        <dbReference type="Ensembl" id="ENSSPUP00000001183.1"/>
    </source>
</evidence>
<dbReference type="Proteomes" id="UP000694392">
    <property type="component" value="Unplaced"/>
</dbReference>
<reference evidence="4" key="1">
    <citation type="submission" date="2025-08" db="UniProtKB">
        <authorList>
            <consortium name="Ensembl"/>
        </authorList>
    </citation>
    <scope>IDENTIFICATION</scope>
</reference>
<sequence>MDSADSGCALGKKGSWPNPRPGAESNKSDLFIWEIEVPKHLVGRLIGKQGRYVNFLKQSSGAKIYISTLPYTQDFQICHIEGTQHHVDKVLNLIAKKFKDLSLTNIYAPPPPSLALHSLPMTSWVSMEAA</sequence>
<dbReference type="CDD" id="cd22395">
    <property type="entry name" value="KH-I_AKAP1"/>
    <property type="match status" value="1"/>
</dbReference>
<feature type="domain" description="K Homology" evidence="3">
    <location>
        <begin position="29"/>
        <end position="99"/>
    </location>
</feature>
<dbReference type="Gene3D" id="3.30.1370.10">
    <property type="entry name" value="K Homology domain, type 1"/>
    <property type="match status" value="1"/>
</dbReference>
<dbReference type="GO" id="GO:0034237">
    <property type="term" value="F:protein kinase A regulatory subunit binding"/>
    <property type="evidence" value="ECO:0007669"/>
    <property type="project" value="TreeGrafter"/>
</dbReference>
<dbReference type="PANTHER" id="PTHR22948">
    <property type="entry name" value="TUDOR DOMAIN CONTAINING PROTEIN"/>
    <property type="match status" value="1"/>
</dbReference>
<dbReference type="InterPro" id="IPR047368">
    <property type="entry name" value="KH-I_AKAP1"/>
</dbReference>
<protein>
    <recommendedName>
        <fullName evidence="3">K Homology domain-containing protein</fullName>
    </recommendedName>
</protein>
<feature type="region of interest" description="Disordered" evidence="2">
    <location>
        <begin position="1"/>
        <end position="23"/>
    </location>
</feature>
<evidence type="ECO:0000259" key="3">
    <source>
        <dbReference type="SMART" id="SM00322"/>
    </source>
</evidence>
<name>A0A8D0G3B7_SPHPU</name>
<organism evidence="4 5">
    <name type="scientific">Sphenodon punctatus</name>
    <name type="common">Tuatara</name>
    <name type="synonym">Hatteria punctata</name>
    <dbReference type="NCBI Taxonomy" id="8508"/>
    <lineage>
        <taxon>Eukaryota</taxon>
        <taxon>Metazoa</taxon>
        <taxon>Chordata</taxon>
        <taxon>Craniata</taxon>
        <taxon>Vertebrata</taxon>
        <taxon>Euteleostomi</taxon>
        <taxon>Lepidosauria</taxon>
        <taxon>Sphenodontia</taxon>
        <taxon>Sphenodontidae</taxon>
        <taxon>Sphenodon</taxon>
    </lineage>
</organism>
<dbReference type="Ensembl" id="ENSSPUT00000001252.1">
    <property type="protein sequence ID" value="ENSSPUP00000001183.1"/>
    <property type="gene ID" value="ENSSPUG00000000931.1"/>
</dbReference>
<dbReference type="GO" id="GO:0016020">
    <property type="term" value="C:membrane"/>
    <property type="evidence" value="ECO:0007669"/>
    <property type="project" value="TreeGrafter"/>
</dbReference>
<dbReference type="PROSITE" id="PS50084">
    <property type="entry name" value="KH_TYPE_1"/>
    <property type="match status" value="1"/>
</dbReference>
<keyword evidence="5" id="KW-1185">Reference proteome</keyword>
<evidence type="ECO:0000256" key="2">
    <source>
        <dbReference type="SAM" id="MobiDB-lite"/>
    </source>
</evidence>
<dbReference type="PANTHER" id="PTHR22948:SF65">
    <property type="entry name" value="A-KINASE ANCHORING PROTEIN 1"/>
    <property type="match status" value="1"/>
</dbReference>
<dbReference type="InterPro" id="IPR004088">
    <property type="entry name" value="KH_dom_type_1"/>
</dbReference>
<evidence type="ECO:0000313" key="5">
    <source>
        <dbReference type="Proteomes" id="UP000694392"/>
    </source>
</evidence>
<dbReference type="InterPro" id="IPR004087">
    <property type="entry name" value="KH_dom"/>
</dbReference>
<accession>A0A8D0G3B7</accession>
<dbReference type="GO" id="GO:0005739">
    <property type="term" value="C:mitochondrion"/>
    <property type="evidence" value="ECO:0007669"/>
    <property type="project" value="TreeGrafter"/>
</dbReference>
<dbReference type="GO" id="GO:0003723">
    <property type="term" value="F:RNA binding"/>
    <property type="evidence" value="ECO:0007669"/>
    <property type="project" value="UniProtKB-UniRule"/>
</dbReference>
<evidence type="ECO:0000256" key="1">
    <source>
        <dbReference type="PROSITE-ProRule" id="PRU00117"/>
    </source>
</evidence>
<dbReference type="InterPro" id="IPR036612">
    <property type="entry name" value="KH_dom_type_1_sf"/>
</dbReference>
<proteinExistence type="predicted"/>
<dbReference type="Pfam" id="PF00013">
    <property type="entry name" value="KH_1"/>
    <property type="match status" value="1"/>
</dbReference>